<evidence type="ECO:0000256" key="5">
    <source>
        <dbReference type="ARBA" id="ARBA00022801"/>
    </source>
</evidence>
<evidence type="ECO:0000256" key="9">
    <source>
        <dbReference type="ARBA" id="ARBA00023295"/>
    </source>
</evidence>
<evidence type="ECO:0000256" key="2">
    <source>
        <dbReference type="ARBA" id="ARBA00009348"/>
    </source>
</evidence>
<keyword evidence="4" id="KW-0677">Repeat</keyword>
<dbReference type="EMBL" id="VFJC01000022">
    <property type="protein sequence ID" value="KAB5535502.1"/>
    <property type="molecule type" value="Genomic_DNA"/>
</dbReference>
<dbReference type="AlphaFoldDB" id="A0A5N5KZ07"/>
<comment type="catalytic activity">
    <reaction evidence="1">
        <text>Hydrolysis of alpha-(2-&gt;3)-, alpha-(2-&gt;6)-, alpha-(2-&gt;8)- glycosidic linkages of terminal sialic acid residues in oligosaccharides, glycoproteins, glycolipids, colominic acid and synthetic substrates.</text>
        <dbReference type="EC" id="3.2.1.18"/>
    </reaction>
</comment>
<dbReference type="Gene3D" id="2.120.10.10">
    <property type="match status" value="1"/>
</dbReference>
<evidence type="ECO:0000313" key="12">
    <source>
        <dbReference type="Proteomes" id="UP000327468"/>
    </source>
</evidence>
<evidence type="ECO:0000256" key="7">
    <source>
        <dbReference type="ARBA" id="ARBA00023098"/>
    </source>
</evidence>
<evidence type="ECO:0000256" key="4">
    <source>
        <dbReference type="ARBA" id="ARBA00022737"/>
    </source>
</evidence>
<dbReference type="Pfam" id="PF13088">
    <property type="entry name" value="BNR_2"/>
    <property type="match status" value="1"/>
</dbReference>
<dbReference type="GO" id="GO:0006689">
    <property type="term" value="P:ganglioside catabolic process"/>
    <property type="evidence" value="ECO:0007669"/>
    <property type="project" value="TreeGrafter"/>
</dbReference>
<dbReference type="GO" id="GO:0005737">
    <property type="term" value="C:cytoplasm"/>
    <property type="evidence" value="ECO:0007669"/>
    <property type="project" value="TreeGrafter"/>
</dbReference>
<dbReference type="InterPro" id="IPR026856">
    <property type="entry name" value="Sialidase_fam"/>
</dbReference>
<sequence>MVREKRKRGRSVNLLCKSRTSEYLMDSLHGTTGTRSYFPARYVLFQKEASGVTYRIPALIFLQRTSCFLAFCEERLSPDDSQAHLLVMRKGVFYRNYVEWGDMRVLSTACLKGHRSMNPCPVYDTFTGTLFLFFIAVLGHTTEAYQLVTGINVTRLCYVYSQDHGETWSPATDLTKKVIGDTIKAWATFALGPGHGIQLKSGRLLIPAYAYHIDCKECFGKICKTTPHSFCFYSDTHGRTWHFGKTVPEPECLECQLVSLDEESGTNVLYCNARSTLGSRVQALSFEDGTAFQRGQLVHKLVEPRNGCHGSVIGFPAPFHLLQKSNLGEVQRMMSTTCSPSTAASQFQNFLTPTWVVYGHPTWTKARRDLGLYLSVRPRDPDSWRGPWVIYKGPSAYSDLAYVDLASTGEPPVPVFACLFENGTKTAYDEISFCTFTMFELINNLPPALPHLSSTKSAEKKRRRKKRVCQFCRVC</sequence>
<evidence type="ECO:0000256" key="3">
    <source>
        <dbReference type="ARBA" id="ARBA00012733"/>
    </source>
</evidence>
<dbReference type="CDD" id="cd15482">
    <property type="entry name" value="Sialidase_non-viral"/>
    <property type="match status" value="1"/>
</dbReference>
<dbReference type="PANTHER" id="PTHR10628:SF22">
    <property type="entry name" value="SIALIDASE-4"/>
    <property type="match status" value="1"/>
</dbReference>
<dbReference type="GO" id="GO:0004308">
    <property type="term" value="F:exo-alpha-sialidase activity"/>
    <property type="evidence" value="ECO:0007669"/>
    <property type="project" value="UniProtKB-EC"/>
</dbReference>
<feature type="domain" description="Sialidase" evidence="10">
    <location>
        <begin position="79"/>
        <end position="401"/>
    </location>
</feature>
<keyword evidence="6" id="KW-0442">Lipid degradation</keyword>
<evidence type="ECO:0000259" key="10">
    <source>
        <dbReference type="Pfam" id="PF13088"/>
    </source>
</evidence>
<evidence type="ECO:0000256" key="8">
    <source>
        <dbReference type="ARBA" id="ARBA00023277"/>
    </source>
</evidence>
<dbReference type="FunFam" id="2.120.10.10:FF:000002">
    <property type="entry name" value="Neuraminidase 3"/>
    <property type="match status" value="1"/>
</dbReference>
<dbReference type="InterPro" id="IPR036278">
    <property type="entry name" value="Sialidase_sf"/>
</dbReference>
<reference evidence="11 12" key="1">
    <citation type="submission" date="2019-06" db="EMBL/GenBank/DDBJ databases">
        <title>A chromosome-scale genome assembly of the striped catfish, Pangasianodon hypophthalmus.</title>
        <authorList>
            <person name="Wen M."/>
            <person name="Zahm M."/>
            <person name="Roques C."/>
            <person name="Cabau C."/>
            <person name="Klopp C."/>
            <person name="Donnadieu C."/>
            <person name="Jouanno E."/>
            <person name="Avarre J.-C."/>
            <person name="Campet M."/>
            <person name="Ha T.T.T."/>
            <person name="Dugue R."/>
            <person name="Lampietro C."/>
            <person name="Louis A."/>
            <person name="Herpin A."/>
            <person name="Echchiki A."/>
            <person name="Berthelot C."/>
            <person name="Parey E."/>
            <person name="Roest-Crollius H."/>
            <person name="Braasch I."/>
            <person name="Postlethwait J."/>
            <person name="Bobe J."/>
            <person name="Montfort J."/>
            <person name="Bouchez O."/>
            <person name="Begum T."/>
            <person name="Schartl M."/>
            <person name="Guiguen Y."/>
        </authorList>
    </citation>
    <scope>NUCLEOTIDE SEQUENCE [LARGE SCALE GENOMIC DNA]</scope>
    <source>
        <strain evidence="11 12">Indonesia</strain>
        <tissue evidence="11">Blood</tissue>
    </source>
</reference>
<gene>
    <name evidence="11" type="ORF">PHYPO_G00118420</name>
</gene>
<protein>
    <recommendedName>
        <fullName evidence="3">exo-alpha-sialidase</fullName>
        <ecNumber evidence="3">3.2.1.18</ecNumber>
    </recommendedName>
</protein>
<proteinExistence type="inferred from homology"/>
<evidence type="ECO:0000256" key="1">
    <source>
        <dbReference type="ARBA" id="ARBA00000427"/>
    </source>
</evidence>
<dbReference type="PANTHER" id="PTHR10628">
    <property type="entry name" value="SIALIDASE"/>
    <property type="match status" value="1"/>
</dbReference>
<dbReference type="GO" id="GO:0016020">
    <property type="term" value="C:membrane"/>
    <property type="evidence" value="ECO:0007669"/>
    <property type="project" value="TreeGrafter"/>
</dbReference>
<keyword evidence="5" id="KW-0378">Hydrolase</keyword>
<keyword evidence="8" id="KW-0119">Carbohydrate metabolism</keyword>
<name>A0A5N5KZ07_PANHP</name>
<keyword evidence="7" id="KW-0443">Lipid metabolism</keyword>
<dbReference type="Proteomes" id="UP000327468">
    <property type="component" value="Chromosome 21"/>
</dbReference>
<keyword evidence="9" id="KW-0326">Glycosidase</keyword>
<evidence type="ECO:0000313" key="11">
    <source>
        <dbReference type="EMBL" id="KAB5535502.1"/>
    </source>
</evidence>
<dbReference type="SUPFAM" id="SSF50939">
    <property type="entry name" value="Sialidases"/>
    <property type="match status" value="1"/>
</dbReference>
<dbReference type="InterPro" id="IPR011040">
    <property type="entry name" value="Sialidase"/>
</dbReference>
<organism evidence="11 12">
    <name type="scientific">Pangasianodon hypophthalmus</name>
    <name type="common">Striped catfish</name>
    <name type="synonym">Helicophagus hypophthalmus</name>
    <dbReference type="NCBI Taxonomy" id="310915"/>
    <lineage>
        <taxon>Eukaryota</taxon>
        <taxon>Metazoa</taxon>
        <taxon>Chordata</taxon>
        <taxon>Craniata</taxon>
        <taxon>Vertebrata</taxon>
        <taxon>Euteleostomi</taxon>
        <taxon>Actinopterygii</taxon>
        <taxon>Neopterygii</taxon>
        <taxon>Teleostei</taxon>
        <taxon>Ostariophysi</taxon>
        <taxon>Siluriformes</taxon>
        <taxon>Pangasiidae</taxon>
        <taxon>Pangasianodon</taxon>
    </lineage>
</organism>
<keyword evidence="12" id="KW-1185">Reference proteome</keyword>
<dbReference type="EC" id="3.2.1.18" evidence="3"/>
<comment type="caution">
    <text evidence="11">The sequence shown here is derived from an EMBL/GenBank/DDBJ whole genome shotgun (WGS) entry which is preliminary data.</text>
</comment>
<comment type="similarity">
    <text evidence="2">Belongs to the glycosyl hydrolase 33 family.</text>
</comment>
<dbReference type="GO" id="GO:0009313">
    <property type="term" value="P:oligosaccharide catabolic process"/>
    <property type="evidence" value="ECO:0007669"/>
    <property type="project" value="TreeGrafter"/>
</dbReference>
<accession>A0A5N5KZ07</accession>
<evidence type="ECO:0000256" key="6">
    <source>
        <dbReference type="ARBA" id="ARBA00022963"/>
    </source>
</evidence>